<sequence length="41" mass="4375">MLTICRQDPNQLFKGVLLSAANAADLTPRSGDYGELACAFC</sequence>
<dbReference type="KEGG" id="bvz:BRAD3257_1438"/>
<reference evidence="1 2" key="1">
    <citation type="submission" date="2018-03" db="EMBL/GenBank/DDBJ databases">
        <authorList>
            <person name="Gully D."/>
        </authorList>
    </citation>
    <scope>NUCLEOTIDE SEQUENCE [LARGE SCALE GENOMIC DNA]</scope>
    <source>
        <strain evidence="1">ORS3257</strain>
    </source>
</reference>
<protein>
    <submittedName>
        <fullName evidence="1">Uncharacterized protein</fullName>
    </submittedName>
</protein>
<proteinExistence type="predicted"/>
<accession>A0A2U3PTX9</accession>
<evidence type="ECO:0000313" key="2">
    <source>
        <dbReference type="Proteomes" id="UP000246085"/>
    </source>
</evidence>
<dbReference type="EMBL" id="LS398110">
    <property type="protein sequence ID" value="SPP92569.1"/>
    <property type="molecule type" value="Genomic_DNA"/>
</dbReference>
<organism evidence="1 2">
    <name type="scientific">Bradyrhizobium vignae</name>
    <dbReference type="NCBI Taxonomy" id="1549949"/>
    <lineage>
        <taxon>Bacteria</taxon>
        <taxon>Pseudomonadati</taxon>
        <taxon>Pseudomonadota</taxon>
        <taxon>Alphaproteobacteria</taxon>
        <taxon>Hyphomicrobiales</taxon>
        <taxon>Nitrobacteraceae</taxon>
        <taxon>Bradyrhizobium</taxon>
    </lineage>
</organism>
<dbReference type="AlphaFoldDB" id="A0A2U3PTX9"/>
<gene>
    <name evidence="1" type="ORF">BRAD3257_1438</name>
</gene>
<dbReference type="Proteomes" id="UP000246085">
    <property type="component" value="Chromosome BRAD3257"/>
</dbReference>
<name>A0A2U3PTX9_9BRAD</name>
<evidence type="ECO:0000313" key="1">
    <source>
        <dbReference type="EMBL" id="SPP92569.1"/>
    </source>
</evidence>